<accession>A0AAV2GTT2</accession>
<dbReference type="Proteomes" id="UP001497516">
    <property type="component" value="Chromosome 9"/>
</dbReference>
<keyword evidence="2" id="KW-1185">Reference proteome</keyword>
<reference evidence="1 2" key="1">
    <citation type="submission" date="2024-04" db="EMBL/GenBank/DDBJ databases">
        <authorList>
            <person name="Fracassetti M."/>
        </authorList>
    </citation>
    <scope>NUCLEOTIDE SEQUENCE [LARGE SCALE GENOMIC DNA]</scope>
</reference>
<dbReference type="EMBL" id="OZ034822">
    <property type="protein sequence ID" value="CAL1414195.1"/>
    <property type="molecule type" value="Genomic_DNA"/>
</dbReference>
<name>A0AAV2GTT2_9ROSI</name>
<dbReference type="AlphaFoldDB" id="A0AAV2GTT2"/>
<gene>
    <name evidence="1" type="ORF">LTRI10_LOCUS53369</name>
</gene>
<evidence type="ECO:0000313" key="1">
    <source>
        <dbReference type="EMBL" id="CAL1414195.1"/>
    </source>
</evidence>
<evidence type="ECO:0000313" key="2">
    <source>
        <dbReference type="Proteomes" id="UP001497516"/>
    </source>
</evidence>
<proteinExistence type="predicted"/>
<sequence>MSSTHFTIYTRSRTDRCPPNPPHVITALNALFPPFVRRPAILAPTLAPQAHGPTSCLLRTSPAVTSLLSSCALLRARFPHLGPDPQPFSLPKPRPSSWFPVWATRSMPPNRKN</sequence>
<organism evidence="1 2">
    <name type="scientific">Linum trigynum</name>
    <dbReference type="NCBI Taxonomy" id="586398"/>
    <lineage>
        <taxon>Eukaryota</taxon>
        <taxon>Viridiplantae</taxon>
        <taxon>Streptophyta</taxon>
        <taxon>Embryophyta</taxon>
        <taxon>Tracheophyta</taxon>
        <taxon>Spermatophyta</taxon>
        <taxon>Magnoliopsida</taxon>
        <taxon>eudicotyledons</taxon>
        <taxon>Gunneridae</taxon>
        <taxon>Pentapetalae</taxon>
        <taxon>rosids</taxon>
        <taxon>fabids</taxon>
        <taxon>Malpighiales</taxon>
        <taxon>Linaceae</taxon>
        <taxon>Linum</taxon>
    </lineage>
</organism>
<protein>
    <submittedName>
        <fullName evidence="1">Uncharacterized protein</fullName>
    </submittedName>
</protein>